<reference evidence="1" key="1">
    <citation type="journal article" date="2022" name="bioRxiv">
        <title>Sequencing and chromosome-scale assembly of the giantPleurodeles waltlgenome.</title>
        <authorList>
            <person name="Brown T."/>
            <person name="Elewa A."/>
            <person name="Iarovenko S."/>
            <person name="Subramanian E."/>
            <person name="Araus A.J."/>
            <person name="Petzold A."/>
            <person name="Susuki M."/>
            <person name="Suzuki K.-i.T."/>
            <person name="Hayashi T."/>
            <person name="Toyoda A."/>
            <person name="Oliveira C."/>
            <person name="Osipova E."/>
            <person name="Leigh N.D."/>
            <person name="Simon A."/>
            <person name="Yun M.H."/>
        </authorList>
    </citation>
    <scope>NUCLEOTIDE SEQUENCE</scope>
    <source>
        <strain evidence="1">20211129_DDA</strain>
        <tissue evidence="1">Liver</tissue>
    </source>
</reference>
<proteinExistence type="predicted"/>
<protein>
    <submittedName>
        <fullName evidence="1">Uncharacterized protein</fullName>
    </submittedName>
</protein>
<gene>
    <name evidence="1" type="ORF">NDU88_002102</name>
</gene>
<keyword evidence="2" id="KW-1185">Reference proteome</keyword>
<organism evidence="1 2">
    <name type="scientific">Pleurodeles waltl</name>
    <name type="common">Iberian ribbed newt</name>
    <dbReference type="NCBI Taxonomy" id="8319"/>
    <lineage>
        <taxon>Eukaryota</taxon>
        <taxon>Metazoa</taxon>
        <taxon>Chordata</taxon>
        <taxon>Craniata</taxon>
        <taxon>Vertebrata</taxon>
        <taxon>Euteleostomi</taxon>
        <taxon>Amphibia</taxon>
        <taxon>Batrachia</taxon>
        <taxon>Caudata</taxon>
        <taxon>Salamandroidea</taxon>
        <taxon>Salamandridae</taxon>
        <taxon>Pleurodelinae</taxon>
        <taxon>Pleurodeles</taxon>
    </lineage>
</organism>
<dbReference type="Proteomes" id="UP001066276">
    <property type="component" value="Chromosome 3_1"/>
</dbReference>
<accession>A0AAV7U908</accession>
<evidence type="ECO:0000313" key="2">
    <source>
        <dbReference type="Proteomes" id="UP001066276"/>
    </source>
</evidence>
<dbReference type="Gene3D" id="3.30.70.1820">
    <property type="entry name" value="L1 transposable element, RRM domain"/>
    <property type="match status" value="1"/>
</dbReference>
<dbReference type="EMBL" id="JANPWB010000005">
    <property type="protein sequence ID" value="KAJ1185308.1"/>
    <property type="molecule type" value="Genomic_DNA"/>
</dbReference>
<comment type="caution">
    <text evidence="1">The sequence shown here is derived from an EMBL/GenBank/DDBJ whole genome shotgun (WGS) entry which is preliminary data.</text>
</comment>
<dbReference type="AlphaFoldDB" id="A0AAV7U908"/>
<sequence>MTGGKGSSGTHQTKMDHFAKPAGQRHPWKTGQHASHRANHPLVDNMAAIQGVHRKIETVAMDVTLVRTEQLRIVGVPEKTEGPAVAIFVEDLILQQLQPRGLLNNVSVEHAHHTLGAPRKPGEPQRPIIACIFNYCDQDPTLQLNVPMPL</sequence>
<name>A0AAV7U908_PLEWA</name>
<evidence type="ECO:0000313" key="1">
    <source>
        <dbReference type="EMBL" id="KAJ1185308.1"/>
    </source>
</evidence>